<evidence type="ECO:0000313" key="10">
    <source>
        <dbReference type="EMBL" id="MDQ0101596.1"/>
    </source>
</evidence>
<feature type="transmembrane region" description="Helical" evidence="8">
    <location>
        <begin position="139"/>
        <end position="156"/>
    </location>
</feature>
<evidence type="ECO:0000256" key="3">
    <source>
        <dbReference type="ARBA" id="ARBA00022676"/>
    </source>
</evidence>
<keyword evidence="3" id="KW-0328">Glycosyltransferase</keyword>
<reference evidence="10 11" key="1">
    <citation type="submission" date="2023-07" db="EMBL/GenBank/DDBJ databases">
        <title>Sorghum-associated microbial communities from plants grown in Nebraska, USA.</title>
        <authorList>
            <person name="Schachtman D."/>
        </authorList>
    </citation>
    <scope>NUCLEOTIDE SEQUENCE [LARGE SCALE GENOMIC DNA]</scope>
    <source>
        <strain evidence="10 11">CC523</strain>
    </source>
</reference>
<feature type="transmembrane region" description="Helical" evidence="8">
    <location>
        <begin position="200"/>
        <end position="226"/>
    </location>
</feature>
<dbReference type="InterPro" id="IPR003342">
    <property type="entry name" value="ArnT-like_N"/>
</dbReference>
<keyword evidence="6 8" id="KW-1133">Transmembrane helix</keyword>
<keyword evidence="11" id="KW-1185">Reference proteome</keyword>
<organism evidence="10 11">
    <name type="scientific">Paenarthrobacter nicotinovorans</name>
    <name type="common">Arthrobacter nicotinovorans</name>
    <dbReference type="NCBI Taxonomy" id="29320"/>
    <lineage>
        <taxon>Bacteria</taxon>
        <taxon>Bacillati</taxon>
        <taxon>Actinomycetota</taxon>
        <taxon>Actinomycetes</taxon>
        <taxon>Micrococcales</taxon>
        <taxon>Micrococcaceae</taxon>
        <taxon>Paenarthrobacter</taxon>
    </lineage>
</organism>
<evidence type="ECO:0000256" key="4">
    <source>
        <dbReference type="ARBA" id="ARBA00022679"/>
    </source>
</evidence>
<feature type="transmembrane region" description="Helical" evidence="8">
    <location>
        <begin position="302"/>
        <end position="321"/>
    </location>
</feature>
<keyword evidence="4" id="KW-0808">Transferase</keyword>
<feature type="transmembrane region" description="Helical" evidence="8">
    <location>
        <begin position="168"/>
        <end position="188"/>
    </location>
</feature>
<evidence type="ECO:0000256" key="6">
    <source>
        <dbReference type="ARBA" id="ARBA00022989"/>
    </source>
</evidence>
<feature type="transmembrane region" description="Helical" evidence="8">
    <location>
        <begin position="382"/>
        <end position="401"/>
    </location>
</feature>
<feature type="transmembrane region" description="Helical" evidence="8">
    <location>
        <begin position="238"/>
        <end position="263"/>
    </location>
</feature>
<dbReference type="EMBL" id="JAUSSW010000002">
    <property type="protein sequence ID" value="MDQ0101596.1"/>
    <property type="molecule type" value="Genomic_DNA"/>
</dbReference>
<feature type="transmembrane region" description="Helical" evidence="8">
    <location>
        <begin position="21"/>
        <end position="45"/>
    </location>
</feature>
<dbReference type="PANTHER" id="PTHR33908:SF11">
    <property type="entry name" value="MEMBRANE PROTEIN"/>
    <property type="match status" value="1"/>
</dbReference>
<feature type="transmembrane region" description="Helical" evidence="8">
    <location>
        <begin position="352"/>
        <end position="373"/>
    </location>
</feature>
<accession>A0ABT9TIW3</accession>
<protein>
    <recommendedName>
        <fullName evidence="9">ArnT-like N-terminal domain-containing protein</fullName>
    </recommendedName>
</protein>
<feature type="transmembrane region" description="Helical" evidence="8">
    <location>
        <begin position="328"/>
        <end position="346"/>
    </location>
</feature>
<evidence type="ECO:0000256" key="1">
    <source>
        <dbReference type="ARBA" id="ARBA00004651"/>
    </source>
</evidence>
<evidence type="ECO:0000313" key="11">
    <source>
        <dbReference type="Proteomes" id="UP001244563"/>
    </source>
</evidence>
<sequence>MTRVLESGPRSELRVRLSESVGALLWLLWRPSSMTILLALLAVLLRVYGVQQANDLFIDEVTYAEMSRQMAEGQLPSILGSPFFLHPPGLFALDGMVIGVLGLGGGPMDLALQLRWVNAIVGVMTVVVCVLLVRRLVGLVPAVFAGAILASDPFVLRMDGRLMMETPAGLAVLTGWLLVLMALGQAPSRRRVLLEVAGGFAFGLALVTKDMTVMFTVVPLLSAVLWRQTLRAMTAMRIFACALVPYLVYLCVIASAGLLPAFVDQKTVGVLRITGVLQMTGFNAVTGTDLTGRLVELAGRFGTSYILLGLSLVSGALAALSRVQIRRIIGVYSFISGIVGAYSVFFGAAEEQFGYCVVLASLISTPVAATMVLERRPAARTFLVTAAALMSVISLALGLQARLTVDDGLVRARDFLTTRLPSDSQVGLTTVTEEFALLPHSNWEVLPSLKSLSDRGAEYVLTQGRQLREGYGYAAPELVEWLKANAEPVYSFTGPTSGETVVWRLDRSKLDAAVEAGHTIPPVTGGYP</sequence>
<evidence type="ECO:0000256" key="8">
    <source>
        <dbReference type="SAM" id="Phobius"/>
    </source>
</evidence>
<feature type="transmembrane region" description="Helical" evidence="8">
    <location>
        <begin position="116"/>
        <end position="133"/>
    </location>
</feature>
<evidence type="ECO:0000259" key="9">
    <source>
        <dbReference type="Pfam" id="PF02366"/>
    </source>
</evidence>
<dbReference type="PANTHER" id="PTHR33908">
    <property type="entry name" value="MANNOSYLTRANSFERASE YKCB-RELATED"/>
    <property type="match status" value="1"/>
</dbReference>
<proteinExistence type="predicted"/>
<evidence type="ECO:0000256" key="5">
    <source>
        <dbReference type="ARBA" id="ARBA00022692"/>
    </source>
</evidence>
<feature type="domain" description="ArnT-like N-terminal" evidence="9">
    <location>
        <begin position="37"/>
        <end position="249"/>
    </location>
</feature>
<gene>
    <name evidence="10" type="ORF">J2T10_001229</name>
</gene>
<dbReference type="Proteomes" id="UP001244563">
    <property type="component" value="Unassembled WGS sequence"/>
</dbReference>
<keyword evidence="2" id="KW-1003">Cell membrane</keyword>
<feature type="transmembrane region" description="Helical" evidence="8">
    <location>
        <begin position="83"/>
        <end position="104"/>
    </location>
</feature>
<keyword evidence="5 8" id="KW-0812">Transmembrane</keyword>
<evidence type="ECO:0000256" key="2">
    <source>
        <dbReference type="ARBA" id="ARBA00022475"/>
    </source>
</evidence>
<keyword evidence="7 8" id="KW-0472">Membrane</keyword>
<comment type="subcellular location">
    <subcellularLocation>
        <location evidence="1">Cell membrane</location>
        <topology evidence="1">Multi-pass membrane protein</topology>
    </subcellularLocation>
</comment>
<dbReference type="Pfam" id="PF02366">
    <property type="entry name" value="PMT"/>
    <property type="match status" value="1"/>
</dbReference>
<name>A0ABT9TIW3_PAENI</name>
<comment type="caution">
    <text evidence="10">The sequence shown here is derived from an EMBL/GenBank/DDBJ whole genome shotgun (WGS) entry which is preliminary data.</text>
</comment>
<evidence type="ECO:0000256" key="7">
    <source>
        <dbReference type="ARBA" id="ARBA00023136"/>
    </source>
</evidence>
<dbReference type="InterPro" id="IPR050297">
    <property type="entry name" value="LipidA_mod_glycosyltrf_83"/>
</dbReference>